<dbReference type="CDD" id="cd06906">
    <property type="entry name" value="M14_Nna1"/>
    <property type="match status" value="1"/>
</dbReference>
<dbReference type="GO" id="GO:0004181">
    <property type="term" value="F:metallocarboxypeptidase activity"/>
    <property type="evidence" value="ECO:0007669"/>
    <property type="project" value="InterPro"/>
</dbReference>
<feature type="region of interest" description="Disordered" evidence="14">
    <location>
        <begin position="425"/>
        <end position="472"/>
    </location>
</feature>
<dbReference type="STRING" id="6526.A0A2C9KMQ7"/>
<comment type="catalytic activity">
    <reaction evidence="11">
        <text>C-terminal L-alpha-aminoacyl-L-glutamyl-L-glutamyl-[tubulin] + H2O = C-terminal L-alpha-aminoacyl-L-glutamyl-[tubulin] + L-glutamate</text>
        <dbReference type="Rhea" id="RHEA:63792"/>
        <dbReference type="Rhea" id="RHEA-COMP:16435"/>
        <dbReference type="Rhea" id="RHEA-COMP:16436"/>
        <dbReference type="ChEBI" id="CHEBI:15377"/>
        <dbReference type="ChEBI" id="CHEBI:29985"/>
        <dbReference type="ChEBI" id="CHEBI:149555"/>
        <dbReference type="ChEBI" id="CHEBI:149556"/>
        <dbReference type="EC" id="3.4.17.24"/>
    </reaction>
    <physiologicalReaction direction="left-to-right" evidence="11">
        <dbReference type="Rhea" id="RHEA:63793"/>
    </physiologicalReaction>
</comment>
<proteinExistence type="inferred from homology"/>
<evidence type="ECO:0000256" key="7">
    <source>
        <dbReference type="ARBA" id="ARBA00022723"/>
    </source>
</evidence>
<feature type="compositionally biased region" description="Basic residues" evidence="14">
    <location>
        <begin position="601"/>
        <end position="619"/>
    </location>
</feature>
<evidence type="ECO:0000256" key="14">
    <source>
        <dbReference type="SAM" id="MobiDB-lite"/>
    </source>
</evidence>
<dbReference type="Proteomes" id="UP000076420">
    <property type="component" value="Unassembled WGS sequence"/>
</dbReference>
<dbReference type="Gene3D" id="2.60.40.3120">
    <property type="match status" value="1"/>
</dbReference>
<dbReference type="GO" id="GO:0008270">
    <property type="term" value="F:zinc ion binding"/>
    <property type="evidence" value="ECO:0007669"/>
    <property type="project" value="InterPro"/>
</dbReference>
<feature type="domain" description="Peptidase M14" evidence="15">
    <location>
        <begin position="909"/>
        <end position="1201"/>
    </location>
</feature>
<dbReference type="VEuPathDB" id="VectorBase:BGLB021479"/>
<comment type="subcellular location">
    <subcellularLocation>
        <location evidence="2">Cytoplasm</location>
    </subcellularLocation>
</comment>
<evidence type="ECO:0000259" key="15">
    <source>
        <dbReference type="PROSITE" id="PS52035"/>
    </source>
</evidence>
<comment type="cofactor">
    <cofactor evidence="1">
        <name>Zn(2+)</name>
        <dbReference type="ChEBI" id="CHEBI:29105"/>
    </cofactor>
</comment>
<evidence type="ECO:0000256" key="2">
    <source>
        <dbReference type="ARBA" id="ARBA00004496"/>
    </source>
</evidence>
<keyword evidence="10" id="KW-0482">Metalloprotease</keyword>
<evidence type="ECO:0000313" key="16">
    <source>
        <dbReference type="EnsemblMetazoa" id="BGLB021479-PA"/>
    </source>
</evidence>
<dbReference type="PANTHER" id="PTHR12756:SF11">
    <property type="entry name" value="CYTOSOLIC CARBOXYPEPTIDASE 1"/>
    <property type="match status" value="1"/>
</dbReference>
<dbReference type="InterPro" id="IPR016024">
    <property type="entry name" value="ARM-type_fold"/>
</dbReference>
<feature type="compositionally biased region" description="Acidic residues" evidence="14">
    <location>
        <begin position="1252"/>
        <end position="1278"/>
    </location>
</feature>
<keyword evidence="6" id="KW-0645">Protease</keyword>
<keyword evidence="4" id="KW-0963">Cytoplasm</keyword>
<evidence type="ECO:0000256" key="3">
    <source>
        <dbReference type="ARBA" id="ARBA00005988"/>
    </source>
</evidence>
<evidence type="ECO:0000256" key="13">
    <source>
        <dbReference type="PROSITE-ProRule" id="PRU01379"/>
    </source>
</evidence>
<gene>
    <name evidence="16" type="primary">106053985</name>
</gene>
<evidence type="ECO:0000256" key="6">
    <source>
        <dbReference type="ARBA" id="ARBA00022670"/>
    </source>
</evidence>
<dbReference type="EC" id="3.4.17.24" evidence="12"/>
<evidence type="ECO:0000256" key="12">
    <source>
        <dbReference type="ARBA" id="ARBA00026108"/>
    </source>
</evidence>
<evidence type="ECO:0000256" key="11">
    <source>
        <dbReference type="ARBA" id="ARBA00024524"/>
    </source>
</evidence>
<dbReference type="InterPro" id="IPR040626">
    <property type="entry name" value="Pepdidase_M14_N"/>
</dbReference>
<keyword evidence="7" id="KW-0479">Metal-binding</keyword>
<dbReference type="InterPro" id="IPR033852">
    <property type="entry name" value="CBPC1/4"/>
</dbReference>
<dbReference type="OrthoDB" id="10253041at2759"/>
<feature type="compositionally biased region" description="Acidic residues" evidence="14">
    <location>
        <begin position="430"/>
        <end position="444"/>
    </location>
</feature>
<dbReference type="EnsemblMetazoa" id="BGLB021479-RA">
    <property type="protein sequence ID" value="BGLB021479-PA"/>
    <property type="gene ID" value="BGLB021479"/>
</dbReference>
<dbReference type="InterPro" id="IPR000834">
    <property type="entry name" value="Peptidase_M14"/>
</dbReference>
<feature type="active site" description="Proton donor/acceptor" evidence="13">
    <location>
        <position position="1165"/>
    </location>
</feature>
<dbReference type="Pfam" id="PF00246">
    <property type="entry name" value="Peptidase_M14"/>
    <property type="match status" value="1"/>
</dbReference>
<evidence type="ECO:0000313" key="17">
    <source>
        <dbReference type="Proteomes" id="UP000076420"/>
    </source>
</evidence>
<reference evidence="16" key="1">
    <citation type="submission" date="2020-05" db="UniProtKB">
        <authorList>
            <consortium name="EnsemblMetazoa"/>
        </authorList>
    </citation>
    <scope>IDENTIFICATION</scope>
    <source>
        <strain evidence="16">BB02</strain>
    </source>
</reference>
<dbReference type="Gene3D" id="1.25.10.10">
    <property type="entry name" value="Leucine-rich Repeat Variant"/>
    <property type="match status" value="1"/>
</dbReference>
<feature type="region of interest" description="Disordered" evidence="14">
    <location>
        <begin position="1222"/>
        <end position="1278"/>
    </location>
</feature>
<dbReference type="PANTHER" id="PTHR12756">
    <property type="entry name" value="CYTOSOLIC CARBOXYPEPTIDASE"/>
    <property type="match status" value="1"/>
</dbReference>
<sequence length="1278" mass="145018">MSVSTSSEPSSEKVLDRSKLNYWVQHLAKILNKNQKKVNYEDVHQIRFATNKLLHVIQQIEKPGKDAFVRHSLAMDTLITILQVVTCEQTLGNVINIFLDIVGKQQPVKRASLLVSHGLTTVLFHILKLTHSNDLVLGDEILIAIHTLLSRIGHKDRKFAVKARLHQSLMVTLNLVKTHSHNFKNLQPLLQVLKFYTSNSVNASYLGKHNAISLMFKVINSCGKRHTVDLRLALENLCNLTKSKSNSARLINIDGIPILLILHSNWQQQDSKQRYLAIRRSILLILKNITNLRAGRKAFVEANGIRTLYESALEASDSRDMESLILLASVILRKCCPRNKLPLKSTFSPIIFPLPSSSTHVPECLNLTSCSGAVSSSTGHTSLLRSDEDFSQETFLASKIQQICGAFYNLVSRGSIGSLNLNLRARDDSENSGDDDEDDIDSDDERFRTDPEEPDEDLPTGPETGEKRSPEDLHMYDSFFPEIGDTDFTVSSLSASAASSMATQAYTDLHRSHSSFTNPSLKALSFMPMKHVSSDGNLYSKLRSDLQHSSYFYPPHYYSDKALNFDEKCVSAINLKTGSAVISLDIGRPNTSSAKPLKSLMKGKHRKKLPPPRRSRKMVGPRMSEAVLDSPLPSSLLMSTSDDSEQSSSSFFEEYEEEYCEFPHDADLYSHIANQTCSAYRFQKLSFPDLYGIKGLYKTMESLYARKFGVQRSKIFEDIDRMIHADQLIDLVVYDYDKIVAGTEGSMVDKVNLCNKDELRLGLLDCHSEALKFNSQFECGNLRKAVQVREHEYDLILNPDINSNHHHQWFYFEVSNMKQDIPYRFNIVNCEKPNSQFNFGMQPLLMSVMEALEGNPCWARVGTDICYYRNHFIRDANTAGGVQGKSYYTATFNIKFPHSGDVCYISYHYPYTYSALMTHLRQWEKQYDSSLIYFKNQTLCKTLAGNPVPLLTITAQPRSIDKEALEELRNRPYIFLSSRVHPGESNASWIMKGTIDFLLSRKPQAQKVREMFIFKVMPMLNPDGVINGNHRSSLVGEDLNRRWGNPCSVLHPTIYHTKGLLQYLNLINKSPLVYCDYHGHSRRKNIFLYGCSPHQSWIPNDTQNPASPCSKFIESYYKQLPRLLHASCPSFSLQNCSFVVEKVKESTARVVVWREIGVLRSYTMESSYCGCDQGKYKDMHINTDMLEEMGQKFCETLARISRQRGRLDLSSIMTDSPLEQTVAEDSVDDPSFSGACREIPLESSSKKKSDPYEDTDSDEVFDEDEEFNDDDDDAVEPT</sequence>
<evidence type="ECO:0000256" key="8">
    <source>
        <dbReference type="ARBA" id="ARBA00022801"/>
    </source>
</evidence>
<dbReference type="Gene3D" id="3.40.630.10">
    <property type="entry name" value="Zn peptidases"/>
    <property type="match status" value="1"/>
</dbReference>
<dbReference type="KEGG" id="bgt:106053985"/>
<keyword evidence="9" id="KW-0862">Zinc</keyword>
<comment type="similarity">
    <text evidence="3 13">Belongs to the peptidase M14 family.</text>
</comment>
<protein>
    <recommendedName>
        <fullName evidence="12">tubulin-glutamate carboxypeptidase</fullName>
        <ecNumber evidence="12">3.4.17.24</ecNumber>
    </recommendedName>
</protein>
<dbReference type="GO" id="GO:0006508">
    <property type="term" value="P:proteolysis"/>
    <property type="evidence" value="ECO:0007669"/>
    <property type="project" value="UniProtKB-KW"/>
</dbReference>
<evidence type="ECO:0000256" key="4">
    <source>
        <dbReference type="ARBA" id="ARBA00022490"/>
    </source>
</evidence>
<evidence type="ECO:0000256" key="5">
    <source>
        <dbReference type="ARBA" id="ARBA00022645"/>
    </source>
</evidence>
<name>A0A2C9KMQ7_BIOGL</name>
<organism evidence="16 17">
    <name type="scientific">Biomphalaria glabrata</name>
    <name type="common">Bloodfluke planorb</name>
    <name type="synonym">Freshwater snail</name>
    <dbReference type="NCBI Taxonomy" id="6526"/>
    <lineage>
        <taxon>Eukaryota</taxon>
        <taxon>Metazoa</taxon>
        <taxon>Spiralia</taxon>
        <taxon>Lophotrochozoa</taxon>
        <taxon>Mollusca</taxon>
        <taxon>Gastropoda</taxon>
        <taxon>Heterobranchia</taxon>
        <taxon>Euthyneura</taxon>
        <taxon>Panpulmonata</taxon>
        <taxon>Hygrophila</taxon>
        <taxon>Lymnaeoidea</taxon>
        <taxon>Planorbidae</taxon>
        <taxon>Biomphalaria</taxon>
    </lineage>
</organism>
<dbReference type="Pfam" id="PF25571">
    <property type="entry name" value="TPR_CCP1_N"/>
    <property type="match status" value="1"/>
</dbReference>
<dbReference type="InterPro" id="IPR011989">
    <property type="entry name" value="ARM-like"/>
</dbReference>
<evidence type="ECO:0000256" key="1">
    <source>
        <dbReference type="ARBA" id="ARBA00001947"/>
    </source>
</evidence>
<keyword evidence="5" id="KW-0121">Carboxypeptidase</keyword>
<dbReference type="SUPFAM" id="SSF48371">
    <property type="entry name" value="ARM repeat"/>
    <property type="match status" value="1"/>
</dbReference>
<dbReference type="SUPFAM" id="SSF53187">
    <property type="entry name" value="Zn-dependent exopeptidases"/>
    <property type="match status" value="1"/>
</dbReference>
<dbReference type="VEuPathDB" id="VectorBase:BGLAX_052199"/>
<accession>A0A2C9KMQ7</accession>
<keyword evidence="8" id="KW-0378">Hydrolase</keyword>
<dbReference type="InterPro" id="IPR050821">
    <property type="entry name" value="Cytosolic_carboxypeptidase"/>
</dbReference>
<dbReference type="AlphaFoldDB" id="A0A2C9KMQ7"/>
<evidence type="ECO:0000256" key="10">
    <source>
        <dbReference type="ARBA" id="ARBA00023049"/>
    </source>
</evidence>
<dbReference type="FunFam" id="2.60.40.3120:FF:000001">
    <property type="entry name" value="cytosolic carboxypeptidase 1 isoform X1"/>
    <property type="match status" value="1"/>
</dbReference>
<feature type="region of interest" description="Disordered" evidence="14">
    <location>
        <begin position="593"/>
        <end position="624"/>
    </location>
</feature>
<evidence type="ECO:0000256" key="9">
    <source>
        <dbReference type="ARBA" id="ARBA00022833"/>
    </source>
</evidence>
<dbReference type="GO" id="GO:0005737">
    <property type="term" value="C:cytoplasm"/>
    <property type="evidence" value="ECO:0007669"/>
    <property type="project" value="UniProtKB-SubCell"/>
</dbReference>
<dbReference type="PROSITE" id="PS52035">
    <property type="entry name" value="PEPTIDASE_M14"/>
    <property type="match status" value="1"/>
</dbReference>
<dbReference type="RefSeq" id="XP_013065134.2">
    <property type="nucleotide sequence ID" value="XM_013209680.2"/>
</dbReference>
<dbReference type="Pfam" id="PF18027">
    <property type="entry name" value="Pepdidase_M14_N"/>
    <property type="match status" value="1"/>
</dbReference>